<keyword evidence="4" id="KW-1185">Reference proteome</keyword>
<dbReference type="OrthoDB" id="205198at2759"/>
<evidence type="ECO:0000256" key="1">
    <source>
        <dbReference type="SAM" id="MobiDB-lite"/>
    </source>
</evidence>
<feature type="region of interest" description="Disordered" evidence="1">
    <location>
        <begin position="63"/>
        <end position="94"/>
    </location>
</feature>
<comment type="caution">
    <text evidence="3">The sequence shown here is derived from an EMBL/GenBank/DDBJ whole genome shotgun (WGS) entry which is preliminary data.</text>
</comment>
<dbReference type="Proteomes" id="UP000557566">
    <property type="component" value="Unassembled WGS sequence"/>
</dbReference>
<accession>A0A8H4LSN4</accession>
<evidence type="ECO:0000259" key="2">
    <source>
        <dbReference type="Pfam" id="PF01454"/>
    </source>
</evidence>
<dbReference type="Gene3D" id="1.10.10.1210">
    <property type="entry name" value="MAGE homology domain, winged helix WH2 motif"/>
    <property type="match status" value="1"/>
</dbReference>
<organism evidence="3 4">
    <name type="scientific">Ophiocordyceps sinensis</name>
    <dbReference type="NCBI Taxonomy" id="72228"/>
    <lineage>
        <taxon>Eukaryota</taxon>
        <taxon>Fungi</taxon>
        <taxon>Dikarya</taxon>
        <taxon>Ascomycota</taxon>
        <taxon>Pezizomycotina</taxon>
        <taxon>Sordariomycetes</taxon>
        <taxon>Hypocreomycetidae</taxon>
        <taxon>Hypocreales</taxon>
        <taxon>Ophiocordycipitaceae</taxon>
        <taxon>Ophiocordyceps</taxon>
    </lineage>
</organism>
<reference evidence="3 4" key="1">
    <citation type="journal article" date="2020" name="Genome Biol. Evol.">
        <title>A new high-quality draft genome assembly of the Chinese cordyceps Ophiocordyceps sinensis.</title>
        <authorList>
            <person name="Shu R."/>
            <person name="Zhang J."/>
            <person name="Meng Q."/>
            <person name="Zhang H."/>
            <person name="Zhou G."/>
            <person name="Li M."/>
            <person name="Wu P."/>
            <person name="Zhao Y."/>
            <person name="Chen C."/>
            <person name="Qin Q."/>
        </authorList>
    </citation>
    <scope>NUCLEOTIDE SEQUENCE [LARGE SCALE GENOMIC DNA]</scope>
    <source>
        <strain evidence="3 4">IOZ07</strain>
    </source>
</reference>
<dbReference type="InterPro" id="IPR002190">
    <property type="entry name" value="MHD_dom"/>
</dbReference>
<dbReference type="InterPro" id="IPR041899">
    <property type="entry name" value="MAGE_WH2"/>
</dbReference>
<dbReference type="EMBL" id="JAAVMX010000011">
    <property type="protein sequence ID" value="KAF4504227.1"/>
    <property type="molecule type" value="Genomic_DNA"/>
</dbReference>
<dbReference type="AlphaFoldDB" id="A0A8H4LSN4"/>
<name>A0A8H4LSN4_9HYPO</name>
<proteinExistence type="predicted"/>
<feature type="compositionally biased region" description="Basic and acidic residues" evidence="1">
    <location>
        <begin position="1"/>
        <end position="13"/>
    </location>
</feature>
<feature type="region of interest" description="Disordered" evidence="1">
    <location>
        <begin position="1"/>
        <end position="25"/>
    </location>
</feature>
<protein>
    <recommendedName>
        <fullName evidence="2">MAGE domain-containing protein</fullName>
    </recommendedName>
</protein>
<sequence length="94" mass="9873">MEKHGYVVKKVERPPIGQDGDQNITWHIGPRAKEEIGLDGVMGMVREVFGDWSPDLEKKLRSSLGLKDQPTAATEAAAGAGGGGGQAADGEGDE</sequence>
<gene>
    <name evidence="3" type="ORF">G6O67_008403</name>
</gene>
<dbReference type="Pfam" id="PF01454">
    <property type="entry name" value="MAGE"/>
    <property type="match status" value="1"/>
</dbReference>
<evidence type="ECO:0000313" key="4">
    <source>
        <dbReference type="Proteomes" id="UP000557566"/>
    </source>
</evidence>
<feature type="domain" description="MAGE" evidence="2">
    <location>
        <begin position="1"/>
        <end position="37"/>
    </location>
</feature>
<evidence type="ECO:0000313" key="3">
    <source>
        <dbReference type="EMBL" id="KAF4504227.1"/>
    </source>
</evidence>